<gene>
    <name evidence="8" type="ORF">GCM10023196_045620</name>
</gene>
<keyword evidence="5 6" id="KW-0472">Membrane</keyword>
<protein>
    <submittedName>
        <fullName evidence="8">Cation diffusion facilitator family transporter</fullName>
    </submittedName>
</protein>
<comment type="subcellular location">
    <subcellularLocation>
        <location evidence="1">Membrane</location>
        <topology evidence="1">Multi-pass membrane protein</topology>
    </subcellularLocation>
</comment>
<comment type="caution">
    <text evidence="8">The sequence shown here is derived from an EMBL/GenBank/DDBJ whole genome shotgun (WGS) entry which is preliminary data.</text>
</comment>
<organism evidence="8 9">
    <name type="scientific">Actinoallomurus vinaceus</name>
    <dbReference type="NCBI Taxonomy" id="1080074"/>
    <lineage>
        <taxon>Bacteria</taxon>
        <taxon>Bacillati</taxon>
        <taxon>Actinomycetota</taxon>
        <taxon>Actinomycetes</taxon>
        <taxon>Streptosporangiales</taxon>
        <taxon>Thermomonosporaceae</taxon>
        <taxon>Actinoallomurus</taxon>
    </lineage>
</organism>
<sequence length="336" mass="35975">MAEEQQESRLTVVLALAANLGIALAKTVAAVITGSASMASEAGHSFADTTNEVLLLTALRRSARPADRRHPFGHGTERYIWSLLVAVCIFGMGALFAFVQGAEALMGGEGGEKDALVGYLVLAVSAVLESISWRQAFRQTRENARENAQSLLAFLRTTDDPTTKSVLFEDSAALIGLVLAAAGLGLHQLTGSAVWDGVASLLIGVVLTVAAFLLGRTNLDLLIGRQAQPVILRGVRRILLAAPEIEALVDLMTMTVGTGQVLVCARLDFRDDLGAADVERACVRLSEELHTAHPDIFEVFLEPVPRDDPALRERVIARYGRPPSYWTAGDRPGQPS</sequence>
<evidence type="ECO:0000256" key="1">
    <source>
        <dbReference type="ARBA" id="ARBA00004141"/>
    </source>
</evidence>
<dbReference type="Pfam" id="PF01545">
    <property type="entry name" value="Cation_efflux"/>
    <property type="match status" value="1"/>
</dbReference>
<reference evidence="9" key="1">
    <citation type="journal article" date="2019" name="Int. J. Syst. Evol. Microbiol.">
        <title>The Global Catalogue of Microorganisms (GCM) 10K type strain sequencing project: providing services to taxonomists for standard genome sequencing and annotation.</title>
        <authorList>
            <consortium name="The Broad Institute Genomics Platform"/>
            <consortium name="The Broad Institute Genome Sequencing Center for Infectious Disease"/>
            <person name="Wu L."/>
            <person name="Ma J."/>
        </authorList>
    </citation>
    <scope>NUCLEOTIDE SEQUENCE [LARGE SCALE GENOMIC DNA]</scope>
    <source>
        <strain evidence="9">JCM 17939</strain>
    </source>
</reference>
<dbReference type="SUPFAM" id="SSF160240">
    <property type="entry name" value="Cation efflux protein cytoplasmic domain-like"/>
    <property type="match status" value="1"/>
</dbReference>
<dbReference type="InterPro" id="IPR058533">
    <property type="entry name" value="Cation_efflux_TM"/>
</dbReference>
<accession>A0ABP8UFA0</accession>
<dbReference type="Proteomes" id="UP001501442">
    <property type="component" value="Unassembled WGS sequence"/>
</dbReference>
<name>A0ABP8UFA0_9ACTN</name>
<dbReference type="SUPFAM" id="SSF161111">
    <property type="entry name" value="Cation efflux protein transmembrane domain-like"/>
    <property type="match status" value="1"/>
</dbReference>
<keyword evidence="3 6" id="KW-0812">Transmembrane</keyword>
<keyword evidence="9" id="KW-1185">Reference proteome</keyword>
<dbReference type="EMBL" id="BAABHK010000006">
    <property type="protein sequence ID" value="GAA4628598.1"/>
    <property type="molecule type" value="Genomic_DNA"/>
</dbReference>
<feature type="transmembrane region" description="Helical" evidence="6">
    <location>
        <begin position="193"/>
        <end position="215"/>
    </location>
</feature>
<dbReference type="InterPro" id="IPR027469">
    <property type="entry name" value="Cation_efflux_TMD_sf"/>
</dbReference>
<dbReference type="InterPro" id="IPR002524">
    <property type="entry name" value="Cation_efflux"/>
</dbReference>
<feature type="transmembrane region" description="Helical" evidence="6">
    <location>
        <begin position="115"/>
        <end position="133"/>
    </location>
</feature>
<evidence type="ECO:0000256" key="5">
    <source>
        <dbReference type="ARBA" id="ARBA00023136"/>
    </source>
</evidence>
<evidence type="ECO:0000256" key="4">
    <source>
        <dbReference type="ARBA" id="ARBA00022989"/>
    </source>
</evidence>
<dbReference type="RefSeq" id="WP_345432969.1">
    <property type="nucleotide sequence ID" value="NZ_BAABHK010000006.1"/>
</dbReference>
<feature type="domain" description="Cation efflux protein transmembrane" evidence="7">
    <location>
        <begin position="12"/>
        <end position="223"/>
    </location>
</feature>
<dbReference type="InterPro" id="IPR040177">
    <property type="entry name" value="SLC30A9"/>
</dbReference>
<dbReference type="NCBIfam" id="TIGR01297">
    <property type="entry name" value="CDF"/>
    <property type="match status" value="1"/>
</dbReference>
<keyword evidence="4 6" id="KW-1133">Transmembrane helix</keyword>
<dbReference type="PANTHER" id="PTHR13414:SF9">
    <property type="entry name" value="PROTON-COUPLED ZINC ANTIPORTER SLC30A9, MITOCHONDRIAL"/>
    <property type="match status" value="1"/>
</dbReference>
<proteinExistence type="predicted"/>
<feature type="transmembrane region" description="Helical" evidence="6">
    <location>
        <begin position="79"/>
        <end position="99"/>
    </location>
</feature>
<evidence type="ECO:0000259" key="7">
    <source>
        <dbReference type="Pfam" id="PF01545"/>
    </source>
</evidence>
<keyword evidence="2" id="KW-0813">Transport</keyword>
<evidence type="ECO:0000313" key="8">
    <source>
        <dbReference type="EMBL" id="GAA4628598.1"/>
    </source>
</evidence>
<feature type="transmembrane region" description="Helical" evidence="6">
    <location>
        <begin position="12"/>
        <end position="36"/>
    </location>
</feature>
<dbReference type="PANTHER" id="PTHR13414">
    <property type="entry name" value="HUEL-CATION TRANSPORTER"/>
    <property type="match status" value="1"/>
</dbReference>
<evidence type="ECO:0000256" key="6">
    <source>
        <dbReference type="SAM" id="Phobius"/>
    </source>
</evidence>
<dbReference type="Gene3D" id="1.20.1510.10">
    <property type="entry name" value="Cation efflux protein transmembrane domain"/>
    <property type="match status" value="1"/>
</dbReference>
<feature type="transmembrane region" description="Helical" evidence="6">
    <location>
        <begin position="166"/>
        <end position="187"/>
    </location>
</feature>
<dbReference type="InterPro" id="IPR036837">
    <property type="entry name" value="Cation_efflux_CTD_sf"/>
</dbReference>
<evidence type="ECO:0000256" key="3">
    <source>
        <dbReference type="ARBA" id="ARBA00022692"/>
    </source>
</evidence>
<evidence type="ECO:0000256" key="2">
    <source>
        <dbReference type="ARBA" id="ARBA00022448"/>
    </source>
</evidence>
<evidence type="ECO:0000313" key="9">
    <source>
        <dbReference type="Proteomes" id="UP001501442"/>
    </source>
</evidence>